<comment type="similarity">
    <text evidence="1">Belongs to the AB hydrolase superfamily.</text>
</comment>
<dbReference type="InterPro" id="IPR050261">
    <property type="entry name" value="FrsA_esterase"/>
</dbReference>
<keyword evidence="3" id="KW-0378">Hydrolase</keyword>
<accession>A0ABP6PIW7</accession>
<evidence type="ECO:0000313" key="4">
    <source>
        <dbReference type="Proteomes" id="UP001501866"/>
    </source>
</evidence>
<gene>
    <name evidence="3" type="ORF">GCM10010451_31900</name>
</gene>
<dbReference type="InterPro" id="IPR029058">
    <property type="entry name" value="AB_hydrolase_fold"/>
</dbReference>
<sequence length="220" mass="22438">MTGMVSASVTVTAAGAALSGDLDVPAGARGTVLFAHGSGSSRLSPRNRAVAEVLRDAGCGTLLLDLLTGAEEREDEATGVHRFDIGLLAGRLAHAVDWLEQRPDTADLPVGLFGASTGAAAALVAAAGRPRRVSAVVSRGGRPDLAGDALAQVACPVLLLVGGDDVTVLELNRAAADRLSAPHHLHVVPGATHLFPEPGALEQVADLAADWFRRHLVPGP</sequence>
<dbReference type="Pfam" id="PF01738">
    <property type="entry name" value="DLH"/>
    <property type="match status" value="1"/>
</dbReference>
<feature type="domain" description="Dienelactone hydrolase" evidence="2">
    <location>
        <begin position="87"/>
        <end position="205"/>
    </location>
</feature>
<dbReference type="PANTHER" id="PTHR22946">
    <property type="entry name" value="DIENELACTONE HYDROLASE DOMAIN-CONTAINING PROTEIN-RELATED"/>
    <property type="match status" value="1"/>
</dbReference>
<dbReference type="GO" id="GO:0016787">
    <property type="term" value="F:hydrolase activity"/>
    <property type="evidence" value="ECO:0007669"/>
    <property type="project" value="UniProtKB-KW"/>
</dbReference>
<organism evidence="3 4">
    <name type="scientific">Streptomyces virens</name>
    <dbReference type="NCBI Taxonomy" id="285572"/>
    <lineage>
        <taxon>Bacteria</taxon>
        <taxon>Bacillati</taxon>
        <taxon>Actinomycetota</taxon>
        <taxon>Actinomycetes</taxon>
        <taxon>Kitasatosporales</taxon>
        <taxon>Streptomycetaceae</taxon>
        <taxon>Streptomyces</taxon>
    </lineage>
</organism>
<dbReference type="Proteomes" id="UP001501866">
    <property type="component" value="Unassembled WGS sequence"/>
</dbReference>
<evidence type="ECO:0000259" key="2">
    <source>
        <dbReference type="Pfam" id="PF01738"/>
    </source>
</evidence>
<evidence type="ECO:0000256" key="1">
    <source>
        <dbReference type="ARBA" id="ARBA00008645"/>
    </source>
</evidence>
<dbReference type="EMBL" id="BAAAUH010000021">
    <property type="protein sequence ID" value="GAA3180370.1"/>
    <property type="molecule type" value="Genomic_DNA"/>
</dbReference>
<dbReference type="Gene3D" id="3.40.50.1820">
    <property type="entry name" value="alpha/beta hydrolase"/>
    <property type="match status" value="1"/>
</dbReference>
<evidence type="ECO:0000313" key="3">
    <source>
        <dbReference type="EMBL" id="GAA3180370.1"/>
    </source>
</evidence>
<reference evidence="4" key="1">
    <citation type="journal article" date="2019" name="Int. J. Syst. Evol. Microbiol.">
        <title>The Global Catalogue of Microorganisms (GCM) 10K type strain sequencing project: providing services to taxonomists for standard genome sequencing and annotation.</title>
        <authorList>
            <consortium name="The Broad Institute Genomics Platform"/>
            <consortium name="The Broad Institute Genome Sequencing Center for Infectious Disease"/>
            <person name="Wu L."/>
            <person name="Ma J."/>
        </authorList>
    </citation>
    <scope>NUCLEOTIDE SEQUENCE [LARGE SCALE GENOMIC DNA]</scope>
    <source>
        <strain evidence="4">JCM 9095</strain>
    </source>
</reference>
<protein>
    <submittedName>
        <fullName evidence="3">Dienelactone hydrolase family protein</fullName>
    </submittedName>
</protein>
<name>A0ABP6PIW7_9ACTN</name>
<comment type="caution">
    <text evidence="3">The sequence shown here is derived from an EMBL/GenBank/DDBJ whole genome shotgun (WGS) entry which is preliminary data.</text>
</comment>
<keyword evidence="4" id="KW-1185">Reference proteome</keyword>
<proteinExistence type="inferred from homology"/>
<dbReference type="SUPFAM" id="SSF53474">
    <property type="entry name" value="alpha/beta-Hydrolases"/>
    <property type="match status" value="1"/>
</dbReference>
<dbReference type="InterPro" id="IPR002925">
    <property type="entry name" value="Dienelactn_hydro"/>
</dbReference>